<dbReference type="EMBL" id="JBIAQY010000003">
    <property type="protein sequence ID" value="MFF3568065.1"/>
    <property type="molecule type" value="Genomic_DNA"/>
</dbReference>
<evidence type="ECO:0000313" key="2">
    <source>
        <dbReference type="Proteomes" id="UP001601992"/>
    </source>
</evidence>
<dbReference type="Proteomes" id="UP001601992">
    <property type="component" value="Unassembled WGS sequence"/>
</dbReference>
<comment type="caution">
    <text evidence="1">The sequence shown here is derived from an EMBL/GenBank/DDBJ whole genome shotgun (WGS) entry which is preliminary data.</text>
</comment>
<accession>A0ABW6RVL0</accession>
<protein>
    <submittedName>
        <fullName evidence="1">Uncharacterized protein</fullName>
    </submittedName>
</protein>
<name>A0ABW6RVL0_9NOCA</name>
<dbReference type="RefSeq" id="WP_157186157.1">
    <property type="nucleotide sequence ID" value="NZ_JBIAQY010000003.1"/>
</dbReference>
<organism evidence="1 2">
    <name type="scientific">Nocardia jiangxiensis</name>
    <dbReference type="NCBI Taxonomy" id="282685"/>
    <lineage>
        <taxon>Bacteria</taxon>
        <taxon>Bacillati</taxon>
        <taxon>Actinomycetota</taxon>
        <taxon>Actinomycetes</taxon>
        <taxon>Mycobacteriales</taxon>
        <taxon>Nocardiaceae</taxon>
        <taxon>Nocardia</taxon>
    </lineage>
</organism>
<reference evidence="1 2" key="1">
    <citation type="submission" date="2024-10" db="EMBL/GenBank/DDBJ databases">
        <title>The Natural Products Discovery Center: Release of the First 8490 Sequenced Strains for Exploring Actinobacteria Biosynthetic Diversity.</title>
        <authorList>
            <person name="Kalkreuter E."/>
            <person name="Kautsar S.A."/>
            <person name="Yang D."/>
            <person name="Bader C.D."/>
            <person name="Teijaro C.N."/>
            <person name="Fluegel L."/>
            <person name="Davis C.M."/>
            <person name="Simpson J.R."/>
            <person name="Lauterbach L."/>
            <person name="Steele A.D."/>
            <person name="Gui C."/>
            <person name="Meng S."/>
            <person name="Li G."/>
            <person name="Viehrig K."/>
            <person name="Ye F."/>
            <person name="Su P."/>
            <person name="Kiefer A.F."/>
            <person name="Nichols A."/>
            <person name="Cepeda A.J."/>
            <person name="Yan W."/>
            <person name="Fan B."/>
            <person name="Jiang Y."/>
            <person name="Adhikari A."/>
            <person name="Zheng C.-J."/>
            <person name="Schuster L."/>
            <person name="Cowan T.M."/>
            <person name="Smanski M.J."/>
            <person name="Chevrette M.G."/>
            <person name="De Carvalho L.P.S."/>
            <person name="Shen B."/>
        </authorList>
    </citation>
    <scope>NUCLEOTIDE SEQUENCE [LARGE SCALE GENOMIC DNA]</scope>
    <source>
        <strain evidence="1 2">NPDC002593</strain>
    </source>
</reference>
<keyword evidence="2" id="KW-1185">Reference proteome</keyword>
<gene>
    <name evidence="1" type="ORF">ACFYXQ_09835</name>
</gene>
<evidence type="ECO:0000313" key="1">
    <source>
        <dbReference type="EMBL" id="MFF3568065.1"/>
    </source>
</evidence>
<sequence length="85" mass="8972">MTTADLARLTAPGQIGFALVTPSDDDRVRWIQQHCKALPPDRQARFGAGVWLRTGPACEAARHTSVTGGGNACATGYFVGAQSSR</sequence>
<proteinExistence type="predicted"/>